<gene>
    <name evidence="6" type="ORF">PFMALIP_02407</name>
</gene>
<protein>
    <submittedName>
        <fullName evidence="6">Uncharacterized protein</fullName>
    </submittedName>
</protein>
<evidence type="ECO:0000313" key="7">
    <source>
        <dbReference type="Proteomes" id="UP000030699"/>
    </source>
</evidence>
<organism evidence="6 7">
    <name type="scientific">Plasmodium falciparum MaliPS096_E11</name>
    <dbReference type="NCBI Taxonomy" id="1036727"/>
    <lineage>
        <taxon>Eukaryota</taxon>
        <taxon>Sar</taxon>
        <taxon>Alveolata</taxon>
        <taxon>Apicomplexa</taxon>
        <taxon>Aconoidasida</taxon>
        <taxon>Haemosporida</taxon>
        <taxon>Plasmodiidae</taxon>
        <taxon>Plasmodium</taxon>
        <taxon>Plasmodium (Laverania)</taxon>
    </lineage>
</organism>
<name>A0A024WQH9_PLAFA</name>
<dbReference type="Proteomes" id="UP000030699">
    <property type="component" value="Unassembled WGS sequence"/>
</dbReference>
<reference evidence="6 7" key="1">
    <citation type="submission" date="2013-02" db="EMBL/GenBank/DDBJ databases">
        <title>The Genome Annotation of Plasmodium falciparum MaliPS096_E11.</title>
        <authorList>
            <consortium name="The Broad Institute Genome Sequencing Platform"/>
            <consortium name="The Broad Institute Genome Sequencing Center for Infectious Disease"/>
            <person name="Neafsey D."/>
            <person name="Hoffman S."/>
            <person name="Volkman S."/>
            <person name="Rosenthal P."/>
            <person name="Walker B."/>
            <person name="Young S.K."/>
            <person name="Zeng Q."/>
            <person name="Gargeya S."/>
            <person name="Fitzgerald M."/>
            <person name="Haas B."/>
            <person name="Abouelleil A."/>
            <person name="Allen A.W."/>
            <person name="Alvarado L."/>
            <person name="Arachchi H.M."/>
            <person name="Berlin A.M."/>
            <person name="Chapman S.B."/>
            <person name="Gainer-Dewar J."/>
            <person name="Goldberg J."/>
            <person name="Griggs A."/>
            <person name="Gujja S."/>
            <person name="Hansen M."/>
            <person name="Howarth C."/>
            <person name="Imamovic A."/>
            <person name="Ireland A."/>
            <person name="Larimer J."/>
            <person name="McCowan C."/>
            <person name="Murphy C."/>
            <person name="Pearson M."/>
            <person name="Poon T.W."/>
            <person name="Priest M."/>
            <person name="Roberts A."/>
            <person name="Saif S."/>
            <person name="Shea T."/>
            <person name="Sisk P."/>
            <person name="Sykes S."/>
            <person name="Wortman J."/>
            <person name="Nusbaum C."/>
            <person name="Birren B."/>
        </authorList>
    </citation>
    <scope>NUCLEOTIDE SEQUENCE [LARGE SCALE GENOMIC DNA]</scope>
    <source>
        <strain evidence="6 7">MaliPS096_E11</strain>
    </source>
</reference>
<reference evidence="6 7" key="2">
    <citation type="submission" date="2013-02" db="EMBL/GenBank/DDBJ databases">
        <title>The Genome Sequence of Plasmodium falciparum MaliPS096_E11.</title>
        <authorList>
            <consortium name="The Broad Institute Genome Sequencing Platform"/>
            <consortium name="The Broad Institute Genome Sequencing Center for Infectious Disease"/>
            <person name="Neafsey D."/>
            <person name="Cheeseman I."/>
            <person name="Volkman S."/>
            <person name="Adams J."/>
            <person name="Walker B."/>
            <person name="Young S.K."/>
            <person name="Zeng Q."/>
            <person name="Gargeya S."/>
            <person name="Fitzgerald M."/>
            <person name="Haas B."/>
            <person name="Abouelleil A."/>
            <person name="Alvarado L."/>
            <person name="Arachchi H.M."/>
            <person name="Berlin A.M."/>
            <person name="Chapman S.B."/>
            <person name="Dewar J."/>
            <person name="Goldberg J."/>
            <person name="Griggs A."/>
            <person name="Gujja S."/>
            <person name="Hansen M."/>
            <person name="Howarth C."/>
            <person name="Imamovic A."/>
            <person name="Larimer J."/>
            <person name="McCowan C."/>
            <person name="Murphy C."/>
            <person name="Neiman D."/>
            <person name="Pearson M."/>
            <person name="Priest M."/>
            <person name="Roberts A."/>
            <person name="Saif S."/>
            <person name="Shea T."/>
            <person name="Sisk P."/>
            <person name="Sykes S."/>
            <person name="Wortman J."/>
            <person name="Nusbaum C."/>
            <person name="Birren B."/>
        </authorList>
    </citation>
    <scope>NUCLEOTIDE SEQUENCE [LARGE SCALE GENOMIC DNA]</scope>
    <source>
        <strain evidence="6 7">MaliPS096_E11</strain>
    </source>
</reference>
<keyword evidence="5" id="KW-1133">Transmembrane helix</keyword>
<evidence type="ECO:0000256" key="5">
    <source>
        <dbReference type="SAM" id="Phobius"/>
    </source>
</evidence>
<feature type="compositionally biased region" description="Polar residues" evidence="4">
    <location>
        <begin position="1876"/>
        <end position="1890"/>
    </location>
</feature>
<dbReference type="OrthoDB" id="392410at2759"/>
<dbReference type="SUPFAM" id="SSF141066">
    <property type="entry name" value="ICP-like"/>
    <property type="match status" value="1"/>
</dbReference>
<feature type="compositionally biased region" description="Polar residues" evidence="4">
    <location>
        <begin position="1855"/>
        <end position="1869"/>
    </location>
</feature>
<dbReference type="Pfam" id="PF12628">
    <property type="entry name" value="Inhibitor_I71"/>
    <property type="match status" value="1"/>
</dbReference>
<keyword evidence="5" id="KW-0472">Membrane</keyword>
<dbReference type="InterPro" id="IPR036331">
    <property type="entry name" value="Chagasin-like_sf"/>
</dbReference>
<feature type="transmembrane region" description="Helical" evidence="5">
    <location>
        <begin position="365"/>
        <end position="385"/>
    </location>
</feature>
<feature type="region of interest" description="Disordered" evidence="4">
    <location>
        <begin position="800"/>
        <end position="832"/>
    </location>
</feature>
<accession>A0A024WQH9</accession>
<keyword evidence="2" id="KW-0789">Thiol protease inhibitor</keyword>
<keyword evidence="5" id="KW-0812">Transmembrane</keyword>
<evidence type="ECO:0000256" key="3">
    <source>
        <dbReference type="SAM" id="Coils"/>
    </source>
</evidence>
<evidence type="ECO:0000256" key="1">
    <source>
        <dbReference type="ARBA" id="ARBA00022690"/>
    </source>
</evidence>
<feature type="compositionally biased region" description="Low complexity" evidence="4">
    <location>
        <begin position="198"/>
        <end position="210"/>
    </location>
</feature>
<dbReference type="Gene3D" id="2.60.40.2020">
    <property type="match status" value="2"/>
</dbReference>
<feature type="region of interest" description="Disordered" evidence="4">
    <location>
        <begin position="188"/>
        <end position="210"/>
    </location>
</feature>
<dbReference type="GO" id="GO:0004869">
    <property type="term" value="F:cysteine-type endopeptidase inhibitor activity"/>
    <property type="evidence" value="ECO:0007669"/>
    <property type="project" value="UniProtKB-KW"/>
</dbReference>
<feature type="coiled-coil region" evidence="3">
    <location>
        <begin position="912"/>
        <end position="958"/>
    </location>
</feature>
<evidence type="ECO:0000256" key="4">
    <source>
        <dbReference type="SAM" id="MobiDB-lite"/>
    </source>
</evidence>
<evidence type="ECO:0000256" key="2">
    <source>
        <dbReference type="ARBA" id="ARBA00022704"/>
    </source>
</evidence>
<proteinExistence type="predicted"/>
<dbReference type="EMBL" id="KI925542">
    <property type="protein sequence ID" value="ETW49479.1"/>
    <property type="molecule type" value="Genomic_DNA"/>
</dbReference>
<keyword evidence="1" id="KW-0646">Protease inhibitor</keyword>
<evidence type="ECO:0000313" key="6">
    <source>
        <dbReference type="EMBL" id="ETW49479.1"/>
    </source>
</evidence>
<dbReference type="FunFam" id="2.60.40.2020:FF:000002">
    <property type="entry name" value="Inhibitor of cysteine proteases"/>
    <property type="match status" value="1"/>
</dbReference>
<keyword evidence="3" id="KW-0175">Coiled coil</keyword>
<feature type="transmembrane region" description="Helical" evidence="5">
    <location>
        <begin position="332"/>
        <end position="353"/>
    </location>
</feature>
<feature type="region of interest" description="Disordered" evidence="4">
    <location>
        <begin position="1855"/>
        <end position="1897"/>
    </location>
</feature>
<dbReference type="InterPro" id="IPR024321">
    <property type="entry name" value="Prot_Inh_falstatin"/>
</dbReference>
<sequence>MLSSRYEENENIRVTSSCWLNKQKNYEIIKKKKISWNNRNERIYTDFNICTTSIISPILKLKNDLECISENKKINRQRENRYIYEEQELLNINNDDEITSMLYRSKAFNETWLHINNYMNCFIYNYLSNIIDKEINFLNTNLCLKDDKISLLILKTQTCPFSNLLQYKIICDKLKLLNNCSKNKTRGRSIQEQEDNMYDSNKNNDSNSNNNINYTYNNLDDHPFYHKNNYGEFYKYTMLKKEKKIISCIINVYSNDSVENIIMRIIKKVNSNFFLKVDRNNMNELFHQMCCQKKKKKKKKKSVLIIFIKDYLKLKSSIFSAFLLYLMHLKEIYLLNISVIITNNCILSGLNNLDYFIKKNMYVNIFNLYISYSTLIQNMIFNPIFNNVLFKLKEYYIIINNLLLLNNSINFLKIKYFFYMFIKDFYDKKILSFLNIPLSYFLLQDQNKDDIIMEYKKNKKKKQKKINKTYKQNFNIFKKNIIDSYNMLNINELYKTFLILFCSSNFFEKHINYLKIKNSYHYRYIMHIIDSYKKEKNNIFLVERDTLCHGKYKEHMDNIKIKQKKRDTNKYNNKRKNIYFDPSCTDYKTLKKSKKSQETERKYVEEENDNYVNNNNNNNKLKNDNNKNLPFYNCIKDFYINHINNNNNSLHLNNINDHDNVINNISNISPKHHQNKIIQDEAFSISTSQLLILTNDNIKKKLKNDENYKNYYFQKYAAFNLTESLTPINKLLHKDFEDDCNTLKQYIINNLSRHMAQDHHINPLNVLKIEWRNNEFLLIYKYERMIKMFKEFMSYKKMVDTKNNHKKKKNHTNSKNNKHDSYHNNNSNDKNKKNCLKEKEENVCEENNLNQLEDNDDDDEEMHNTKKSIFLYYYKLLIKSISLKMIKFIYRKNKYNICINIINIILKNIPTYSSLRKRIKLMSEMFKKYEQKYFIHNYDDLKQANDDIEKEIKQTLNTLCDILINLYINKMDVLKKILNDIYIFIKDMSYINKLENYIYMQEKNNKKCKRKKKKKKKKYMYRLNMPLFINKLKLLNDYLNYKINLNNTNHITNKSPSMDIIYQENNIGINHKIRYFKNESNVIQDNIKNNISSYYKHNSSCCTTPKKSNDSKENISYEEDKIVENIQDHQNGTNNIFKQISLDNKVTDKIIKKKNDNDEYGEINVDVNKKINDIEKMVHNNNNNLLSHDDIFNNDLIFIEYLLVFVCEYIYFLVLPSIFLFPLCNEFIAHEHTTDFFDILNVNIQNKLLNVLHYNKLQLNDINNVNNVNNMNSINNTRMGIKTNECVKSLNDKHLNNKPKLNNKECHTLNKDIIDTDNNHEMYRTFQNMLNKSKMEDLLIIFKLIENCNTKYINVCSMFVEYINIKYNASNKYMDDQNYNEDNKCIKDKKIKNGSNNLNDRNKNKGTNHYIIKNEINNEGESFQELFYKFIIALLSLFYFIKLIHIPSSFLKGKEDPEDSFNENQEHNNVNIYFDQENNTYNDDINEKYFPQEIIHSKNLKKSKDVEDISTNKGEIEMLLSNNIEKSLPQKYHDNTNLTNDLTYKKYILDILNNNSYSFEIVNRSTWLNIAERIFKGNAPFNFTIIPYNYVNNSTEENNNKDSVLLISKNLNNSSNPVDENNHIIDSTKKNTSNNNNNNSNIVGIYESQVHEEKIKEDNTRQDNINKKENEIINNNHQIPVSNIFSENIDNNKNYIESNYKSTYNNNPELIHSTDFIGSNNNHTFNFLSRYNNSVLNNMQGNTKVPGNVPELKARIFSEEENTEVESAENNHTNSLNPNESCDQIIKLGDIINSVNEKIISINSTVNNVLCINLDSVNGNGFVWTLLGVHKKKPLIDPSNFPTKRVTQSYVSPDISVTNPVPIPKNSNTNKDDSINNKQDGSQNNTTTNHFPKPREQLVGGSSMLISKIKPHKPGKYFIVYSYYRPFDPTRDTNTRIVELNVQ</sequence>